<dbReference type="Proteomes" id="UP000310636">
    <property type="component" value="Unassembled WGS sequence"/>
</dbReference>
<evidence type="ECO:0000256" key="1">
    <source>
        <dbReference type="ARBA" id="ARBA00012513"/>
    </source>
</evidence>
<comment type="catalytic activity">
    <reaction evidence="7">
        <text>L-threonyl-[protein] + ATP = O-phospho-L-threonyl-[protein] + ADP + H(+)</text>
        <dbReference type="Rhea" id="RHEA:46608"/>
        <dbReference type="Rhea" id="RHEA-COMP:11060"/>
        <dbReference type="Rhea" id="RHEA-COMP:11605"/>
        <dbReference type="ChEBI" id="CHEBI:15378"/>
        <dbReference type="ChEBI" id="CHEBI:30013"/>
        <dbReference type="ChEBI" id="CHEBI:30616"/>
        <dbReference type="ChEBI" id="CHEBI:61977"/>
        <dbReference type="ChEBI" id="CHEBI:456216"/>
        <dbReference type="EC" id="2.7.11.1"/>
    </reaction>
</comment>
<dbReference type="Gene3D" id="1.10.510.10">
    <property type="entry name" value="Transferase(Phosphotransferase) domain 1"/>
    <property type="match status" value="1"/>
</dbReference>
<evidence type="ECO:0000259" key="11">
    <source>
        <dbReference type="PROSITE" id="PS50011"/>
    </source>
</evidence>
<keyword evidence="10" id="KW-1133">Transmembrane helix</keyword>
<keyword evidence="3" id="KW-0808">Transferase</keyword>
<dbReference type="SUPFAM" id="SSF56112">
    <property type="entry name" value="Protein kinase-like (PK-like)"/>
    <property type="match status" value="1"/>
</dbReference>
<dbReference type="PROSITE" id="PS50011">
    <property type="entry name" value="PROTEIN_KINASE_DOM"/>
    <property type="match status" value="1"/>
</dbReference>
<evidence type="ECO:0000256" key="2">
    <source>
        <dbReference type="ARBA" id="ARBA00022527"/>
    </source>
</evidence>
<dbReference type="InterPro" id="IPR017441">
    <property type="entry name" value="Protein_kinase_ATP_BS"/>
</dbReference>
<comment type="caution">
    <text evidence="12">The sequence shown here is derived from an EMBL/GenBank/DDBJ whole genome shotgun (WGS) entry which is preliminary data.</text>
</comment>
<keyword evidence="4 9" id="KW-0547">Nucleotide-binding</keyword>
<keyword evidence="6 9" id="KW-0067">ATP-binding</keyword>
<evidence type="ECO:0000313" key="13">
    <source>
        <dbReference type="Proteomes" id="UP000310636"/>
    </source>
</evidence>
<organism evidence="12 13">
    <name type="scientific">Cohnella fermenti</name>
    <dbReference type="NCBI Taxonomy" id="2565925"/>
    <lineage>
        <taxon>Bacteria</taxon>
        <taxon>Bacillati</taxon>
        <taxon>Bacillota</taxon>
        <taxon>Bacilli</taxon>
        <taxon>Bacillales</taxon>
        <taxon>Paenibacillaceae</taxon>
        <taxon>Cohnella</taxon>
    </lineage>
</organism>
<evidence type="ECO:0000256" key="3">
    <source>
        <dbReference type="ARBA" id="ARBA00022679"/>
    </source>
</evidence>
<dbReference type="InterPro" id="IPR011009">
    <property type="entry name" value="Kinase-like_dom_sf"/>
</dbReference>
<keyword evidence="2 12" id="KW-0723">Serine/threonine-protein kinase</keyword>
<evidence type="ECO:0000256" key="7">
    <source>
        <dbReference type="ARBA" id="ARBA00047899"/>
    </source>
</evidence>
<keyword evidence="10" id="KW-0472">Membrane</keyword>
<dbReference type="GO" id="GO:0005524">
    <property type="term" value="F:ATP binding"/>
    <property type="evidence" value="ECO:0007669"/>
    <property type="project" value="UniProtKB-UniRule"/>
</dbReference>
<evidence type="ECO:0000256" key="10">
    <source>
        <dbReference type="SAM" id="Phobius"/>
    </source>
</evidence>
<evidence type="ECO:0000313" key="12">
    <source>
        <dbReference type="EMBL" id="THF74532.1"/>
    </source>
</evidence>
<evidence type="ECO:0000256" key="9">
    <source>
        <dbReference type="PROSITE-ProRule" id="PRU10141"/>
    </source>
</evidence>
<dbReference type="OrthoDB" id="583109at2"/>
<keyword evidence="5 12" id="KW-0418">Kinase</keyword>
<dbReference type="PROSITE" id="PS00107">
    <property type="entry name" value="PROTEIN_KINASE_ATP"/>
    <property type="match status" value="1"/>
</dbReference>
<evidence type="ECO:0000256" key="8">
    <source>
        <dbReference type="ARBA" id="ARBA00048679"/>
    </source>
</evidence>
<dbReference type="EC" id="2.7.11.1" evidence="1"/>
<dbReference type="InterPro" id="IPR050236">
    <property type="entry name" value="Ser_Thr_kinase_AGC"/>
</dbReference>
<keyword evidence="10" id="KW-0812">Transmembrane</keyword>
<accession>A0A4S4BJC6</accession>
<sequence length="300" mass="33326">MPPGTLLTGKWNGRIYKLERLLGTGSNGHVYLASYGRSACAVKLGKDVSDLQAEANILASLDHREKGAKRRPFLLDVDDAVVDGAQIPFYAMQYVPGVTVRAYLRKHGPEWAGIIGYRLLRRLSELHDAGWIFSDLKNDNLLVSDYGQVALVDYGGMTANGRGIRQFTEIYDRGYWSAGSRTAEPSYDWFSAAVLWIHVLDEKRLLHLTRTLLPQNRDPGELLALVKTNSTLKPLSGWFEKALRGKFASTQEAAECWREAVHGASRAKSQPSSRIPAWMAGVFAVSLLLCVSLMAIWLFG</sequence>
<comment type="catalytic activity">
    <reaction evidence="8">
        <text>L-seryl-[protein] + ATP = O-phospho-L-seryl-[protein] + ADP + H(+)</text>
        <dbReference type="Rhea" id="RHEA:17989"/>
        <dbReference type="Rhea" id="RHEA-COMP:9863"/>
        <dbReference type="Rhea" id="RHEA-COMP:11604"/>
        <dbReference type="ChEBI" id="CHEBI:15378"/>
        <dbReference type="ChEBI" id="CHEBI:29999"/>
        <dbReference type="ChEBI" id="CHEBI:30616"/>
        <dbReference type="ChEBI" id="CHEBI:83421"/>
        <dbReference type="ChEBI" id="CHEBI:456216"/>
        <dbReference type="EC" id="2.7.11.1"/>
    </reaction>
</comment>
<dbReference type="AlphaFoldDB" id="A0A4S4BJC6"/>
<proteinExistence type="predicted"/>
<feature type="transmembrane region" description="Helical" evidence="10">
    <location>
        <begin position="275"/>
        <end position="299"/>
    </location>
</feature>
<dbReference type="GO" id="GO:0004674">
    <property type="term" value="F:protein serine/threonine kinase activity"/>
    <property type="evidence" value="ECO:0007669"/>
    <property type="project" value="UniProtKB-KW"/>
</dbReference>
<name>A0A4S4BJC6_9BACL</name>
<protein>
    <recommendedName>
        <fullName evidence="1">non-specific serine/threonine protein kinase</fullName>
        <ecNumber evidence="1">2.7.11.1</ecNumber>
    </recommendedName>
</protein>
<feature type="domain" description="Protein kinase" evidence="11">
    <location>
        <begin position="16"/>
        <end position="300"/>
    </location>
</feature>
<gene>
    <name evidence="12" type="ORF">E6C55_25150</name>
</gene>
<dbReference type="SMART" id="SM00220">
    <property type="entry name" value="S_TKc"/>
    <property type="match status" value="1"/>
</dbReference>
<keyword evidence="13" id="KW-1185">Reference proteome</keyword>
<evidence type="ECO:0000256" key="5">
    <source>
        <dbReference type="ARBA" id="ARBA00022777"/>
    </source>
</evidence>
<dbReference type="EMBL" id="SSOB01000040">
    <property type="protein sequence ID" value="THF74532.1"/>
    <property type="molecule type" value="Genomic_DNA"/>
</dbReference>
<dbReference type="InterPro" id="IPR000719">
    <property type="entry name" value="Prot_kinase_dom"/>
</dbReference>
<dbReference type="Pfam" id="PF00069">
    <property type="entry name" value="Pkinase"/>
    <property type="match status" value="1"/>
</dbReference>
<evidence type="ECO:0000256" key="4">
    <source>
        <dbReference type="ARBA" id="ARBA00022741"/>
    </source>
</evidence>
<evidence type="ECO:0000256" key="6">
    <source>
        <dbReference type="ARBA" id="ARBA00022840"/>
    </source>
</evidence>
<dbReference type="PANTHER" id="PTHR24356">
    <property type="entry name" value="SERINE/THREONINE-PROTEIN KINASE"/>
    <property type="match status" value="1"/>
</dbReference>
<reference evidence="12 13" key="1">
    <citation type="submission" date="2019-04" db="EMBL/GenBank/DDBJ databases">
        <title>Cohnella sp. nov. isolated from preserved vegetables.</title>
        <authorList>
            <person name="Lin S.-Y."/>
            <person name="Hung M.-H."/>
            <person name="Young C.-C."/>
        </authorList>
    </citation>
    <scope>NUCLEOTIDE SEQUENCE [LARGE SCALE GENOMIC DNA]</scope>
    <source>
        <strain evidence="12 13">CC-MHH1044</strain>
    </source>
</reference>
<feature type="binding site" evidence="9">
    <location>
        <position position="43"/>
    </location>
    <ligand>
        <name>ATP</name>
        <dbReference type="ChEBI" id="CHEBI:30616"/>
    </ligand>
</feature>